<evidence type="ECO:0000313" key="1">
    <source>
        <dbReference type="EMBL" id="SLM23948.1"/>
    </source>
</evidence>
<protein>
    <submittedName>
        <fullName evidence="1">Uncharacterized protein</fullName>
    </submittedName>
</protein>
<accession>A0A1W1GXD3</accession>
<dbReference type="AlphaFoldDB" id="A0A1W1GXD3"/>
<dbReference type="EMBL" id="FWEU01000002">
    <property type="protein sequence ID" value="SLM23948.1"/>
    <property type="molecule type" value="Genomic_DNA"/>
</dbReference>
<dbReference type="Proteomes" id="UP000191133">
    <property type="component" value="Unassembled WGS sequence"/>
</dbReference>
<reference evidence="2" key="1">
    <citation type="submission" date="2016-10" db="EMBL/GenBank/DDBJ databases">
        <authorList>
            <person name="Varghese N."/>
        </authorList>
    </citation>
    <scope>NUCLEOTIDE SEQUENCE [LARGE SCALE GENOMIC DNA]</scope>
    <source>
        <strain evidence="2">92MFCol6.1</strain>
    </source>
</reference>
<sequence length="133" mass="14636">MTPTKVPTAVDAAVEPGRPGSIYSDGPVWHAFGNSRAAYHVLPRRSLQSMPVEWQERYVALIAEARALLPSEAFPAYQVIRLNDGMYARDPNRQYRRLPPFPLCPAGAAPDATTAPLAGAFVNTDIQFEQARQ</sequence>
<gene>
    <name evidence="1" type="ORF">SAMN04488690_1655</name>
</gene>
<dbReference type="RefSeq" id="WP_080149273.1">
    <property type="nucleotide sequence ID" value="NZ_FWEU01000002.1"/>
</dbReference>
<organism evidence="1 2">
    <name type="scientific">Stenotrophomonas indicatrix</name>
    <dbReference type="NCBI Taxonomy" id="2045451"/>
    <lineage>
        <taxon>Bacteria</taxon>
        <taxon>Pseudomonadati</taxon>
        <taxon>Pseudomonadota</taxon>
        <taxon>Gammaproteobacteria</taxon>
        <taxon>Lysobacterales</taxon>
        <taxon>Lysobacteraceae</taxon>
        <taxon>Stenotrophomonas</taxon>
    </lineage>
</organism>
<proteinExistence type="predicted"/>
<name>A0A1W1GXD3_9GAMM</name>
<evidence type="ECO:0000313" key="2">
    <source>
        <dbReference type="Proteomes" id="UP000191133"/>
    </source>
</evidence>